<dbReference type="EMBL" id="QGKX02000095">
    <property type="protein sequence ID" value="KAF3575187.1"/>
    <property type="molecule type" value="Genomic_DNA"/>
</dbReference>
<evidence type="ECO:0000313" key="2">
    <source>
        <dbReference type="Proteomes" id="UP000712600"/>
    </source>
</evidence>
<gene>
    <name evidence="1" type="ORF">F2Q69_00059595</name>
</gene>
<comment type="caution">
    <text evidence="1">The sequence shown here is derived from an EMBL/GenBank/DDBJ whole genome shotgun (WGS) entry which is preliminary data.</text>
</comment>
<evidence type="ECO:0000313" key="1">
    <source>
        <dbReference type="EMBL" id="KAF3575187.1"/>
    </source>
</evidence>
<accession>A0A8S9RT82</accession>
<dbReference type="Proteomes" id="UP000712600">
    <property type="component" value="Unassembled WGS sequence"/>
</dbReference>
<protein>
    <submittedName>
        <fullName evidence="1">Uncharacterized protein</fullName>
    </submittedName>
</protein>
<organism evidence="1 2">
    <name type="scientific">Brassica cretica</name>
    <name type="common">Mustard</name>
    <dbReference type="NCBI Taxonomy" id="69181"/>
    <lineage>
        <taxon>Eukaryota</taxon>
        <taxon>Viridiplantae</taxon>
        <taxon>Streptophyta</taxon>
        <taxon>Embryophyta</taxon>
        <taxon>Tracheophyta</taxon>
        <taxon>Spermatophyta</taxon>
        <taxon>Magnoliopsida</taxon>
        <taxon>eudicotyledons</taxon>
        <taxon>Gunneridae</taxon>
        <taxon>Pentapetalae</taxon>
        <taxon>rosids</taxon>
        <taxon>malvids</taxon>
        <taxon>Brassicales</taxon>
        <taxon>Brassicaceae</taxon>
        <taxon>Brassiceae</taxon>
        <taxon>Brassica</taxon>
    </lineage>
</organism>
<sequence>MMSGSDLSALAVIHGRNNACHRVTGGLCRDHWRSLTAVHSQPATAINDVRISYVNERRSLVTRATTVGLVVASQIYTTGSDLSALAVIHGRNKACHRVTGG</sequence>
<proteinExistence type="predicted"/>
<name>A0A8S9RT82_BRACR</name>
<reference evidence="1" key="1">
    <citation type="submission" date="2019-12" db="EMBL/GenBank/DDBJ databases">
        <title>Genome sequencing and annotation of Brassica cretica.</title>
        <authorList>
            <person name="Studholme D.J."/>
            <person name="Sarris P."/>
        </authorList>
    </citation>
    <scope>NUCLEOTIDE SEQUENCE</scope>
    <source>
        <strain evidence="1">PFS-109/04</strain>
        <tissue evidence="1">Leaf</tissue>
    </source>
</reference>
<dbReference type="AlphaFoldDB" id="A0A8S9RT82"/>